<sequence>MTTTADPHSEPAESSDSFQAVNQQLLQTNPQLAAAASRLMANQTAALMLEDMRCFLQGSEQVLLVALAKAARLATEETSTEQGKAALNAVTDALQGLTGFARELTAAASAVATAFDGKTTG</sequence>
<proteinExistence type="predicted"/>
<keyword evidence="2" id="KW-1185">Reference proteome</keyword>
<dbReference type="Proteomes" id="UP000276260">
    <property type="component" value="Unassembled WGS sequence"/>
</dbReference>
<evidence type="ECO:0000313" key="2">
    <source>
        <dbReference type="Proteomes" id="UP000276260"/>
    </source>
</evidence>
<reference evidence="1 2" key="1">
    <citation type="submission" date="2018-11" db="EMBL/GenBank/DDBJ databases">
        <title>Draft genome analysis of Rheinheimera mesophila isolated from an industrial waste site.</title>
        <authorList>
            <person name="Yu Q."/>
            <person name="Qi Y."/>
            <person name="Zhang H."/>
            <person name="Lu Y."/>
            <person name="Pu J."/>
        </authorList>
    </citation>
    <scope>NUCLEOTIDE SEQUENCE [LARGE SCALE GENOMIC DNA]</scope>
    <source>
        <strain evidence="1 2">IITR13</strain>
    </source>
</reference>
<dbReference type="OrthoDB" id="9933945at2"/>
<dbReference type="RefSeq" id="WP_046519972.1">
    <property type="nucleotide sequence ID" value="NZ_LAVS01000021.1"/>
</dbReference>
<accession>A0A3P3QQC6</accession>
<evidence type="ECO:0000313" key="1">
    <source>
        <dbReference type="EMBL" id="RRJ23461.1"/>
    </source>
</evidence>
<dbReference type="AlphaFoldDB" id="A0A3P3QQC6"/>
<name>A0A3P3QQC6_9GAMM</name>
<dbReference type="EMBL" id="RRCF01000001">
    <property type="protein sequence ID" value="RRJ23461.1"/>
    <property type="molecule type" value="Genomic_DNA"/>
</dbReference>
<gene>
    <name evidence="1" type="ORF">EIK76_05175</name>
</gene>
<organism evidence="1 2">
    <name type="scientific">Rheinheimera mesophila</name>
    <dbReference type="NCBI Taxonomy" id="1547515"/>
    <lineage>
        <taxon>Bacteria</taxon>
        <taxon>Pseudomonadati</taxon>
        <taxon>Pseudomonadota</taxon>
        <taxon>Gammaproteobacteria</taxon>
        <taxon>Chromatiales</taxon>
        <taxon>Chromatiaceae</taxon>
        <taxon>Rheinheimera</taxon>
    </lineage>
</organism>
<comment type="caution">
    <text evidence="1">The sequence shown here is derived from an EMBL/GenBank/DDBJ whole genome shotgun (WGS) entry which is preliminary data.</text>
</comment>
<protein>
    <submittedName>
        <fullName evidence="1">Uncharacterized protein</fullName>
    </submittedName>
</protein>